<gene>
    <name evidence="1" type="ORF">FBY41_1220</name>
</gene>
<accession>A0A543I2L2</accession>
<protein>
    <submittedName>
        <fullName evidence="1">Uncharacterized protein</fullName>
    </submittedName>
</protein>
<dbReference type="Proteomes" id="UP000316747">
    <property type="component" value="Unassembled WGS sequence"/>
</dbReference>
<dbReference type="EMBL" id="VFPM01000001">
    <property type="protein sequence ID" value="TQM64839.1"/>
    <property type="molecule type" value="Genomic_DNA"/>
</dbReference>
<dbReference type="AlphaFoldDB" id="A0A543I2L2"/>
<evidence type="ECO:0000313" key="1">
    <source>
        <dbReference type="EMBL" id="TQM64839.1"/>
    </source>
</evidence>
<proteinExistence type="predicted"/>
<sequence>MSLKRWSRMPVAILASLVVIAAPQLAWATTPSPTSTVD</sequence>
<name>A0A543I2L2_9MICO</name>
<organism evidence="1 2">
    <name type="scientific">Humibacillus xanthopallidus</name>
    <dbReference type="NCBI Taxonomy" id="412689"/>
    <lineage>
        <taxon>Bacteria</taxon>
        <taxon>Bacillati</taxon>
        <taxon>Actinomycetota</taxon>
        <taxon>Actinomycetes</taxon>
        <taxon>Micrococcales</taxon>
        <taxon>Intrasporangiaceae</taxon>
        <taxon>Humibacillus</taxon>
    </lineage>
</organism>
<reference evidence="1 2" key="1">
    <citation type="submission" date="2019-06" db="EMBL/GenBank/DDBJ databases">
        <title>Genome sequencing of plant associated microbes to promote plant fitness in Sorghum bicolor and Oryza sativa.</title>
        <authorList>
            <person name="Coleman-Derr D."/>
        </authorList>
    </citation>
    <scope>NUCLEOTIDE SEQUENCE [LARGE SCALE GENOMIC DNA]</scope>
    <source>
        <strain evidence="1 2">KV-663</strain>
    </source>
</reference>
<evidence type="ECO:0000313" key="2">
    <source>
        <dbReference type="Proteomes" id="UP000316747"/>
    </source>
</evidence>
<comment type="caution">
    <text evidence="1">The sequence shown here is derived from an EMBL/GenBank/DDBJ whole genome shotgun (WGS) entry which is preliminary data.</text>
</comment>
<keyword evidence="2" id="KW-1185">Reference proteome</keyword>